<dbReference type="EMBL" id="CP009910">
    <property type="protein sequence ID" value="AJA89937.1"/>
    <property type="molecule type" value="Genomic_DNA"/>
</dbReference>
<evidence type="ECO:0000259" key="6">
    <source>
        <dbReference type="Pfam" id="PF00137"/>
    </source>
</evidence>
<feature type="transmembrane region" description="Helical" evidence="5">
    <location>
        <begin position="46"/>
        <end position="66"/>
    </location>
</feature>
<dbReference type="Gene3D" id="1.20.120.610">
    <property type="entry name" value="lithium bound rotor ring of v- atpase"/>
    <property type="match status" value="1"/>
</dbReference>
<dbReference type="AlphaFoldDB" id="A0A0A7V136"/>
<dbReference type="GO" id="GO:0033177">
    <property type="term" value="C:proton-transporting two-sector ATPase complex, proton-transporting domain"/>
    <property type="evidence" value="ECO:0007669"/>
    <property type="project" value="InterPro"/>
</dbReference>
<reference evidence="7 8" key="1">
    <citation type="journal article" date="2015" name="Genome Announc.">
        <title>Genome Sequence of Borrelia chilensis VA1, a South American Member of the Lyme Borreliosis Group.</title>
        <authorList>
            <person name="Huang W."/>
            <person name="Ojaimi C."/>
            <person name="Fallon J.T."/>
            <person name="Travisany D."/>
            <person name="Maass A."/>
            <person name="Ivanova L."/>
            <person name="Tomova A."/>
            <person name="Gonzalez-Acuna D."/>
            <person name="Godfrey H.P."/>
            <person name="Cabello F.C."/>
        </authorList>
    </citation>
    <scope>NUCLEOTIDE SEQUENCE [LARGE SCALE GENOMIC DNA]</scope>
    <source>
        <strain evidence="7 8">VA1</strain>
    </source>
</reference>
<dbReference type="EC" id="3.6.3.14" evidence="7"/>
<feature type="transmembrane region" description="Helical" evidence="5">
    <location>
        <begin position="78"/>
        <end position="98"/>
    </location>
</feature>
<keyword evidence="2 5" id="KW-0812">Transmembrane</keyword>
<feature type="transmembrane region" description="Helical" evidence="5">
    <location>
        <begin position="12"/>
        <end position="34"/>
    </location>
</feature>
<dbReference type="STRING" id="1245910.OY14_00435"/>
<dbReference type="Pfam" id="PF00137">
    <property type="entry name" value="ATP-synt_C"/>
    <property type="match status" value="1"/>
</dbReference>
<dbReference type="SUPFAM" id="SSF81333">
    <property type="entry name" value="F1F0 ATP synthase subunit C"/>
    <property type="match status" value="1"/>
</dbReference>
<protein>
    <submittedName>
        <fullName evidence="7">ATP synthase subunit K</fullName>
        <ecNumber evidence="7">3.6.3.14</ecNumber>
    </submittedName>
</protein>
<evidence type="ECO:0000313" key="7">
    <source>
        <dbReference type="EMBL" id="AJA89937.1"/>
    </source>
</evidence>
<proteinExistence type="predicted"/>
<gene>
    <name evidence="7" type="ORF">OY14_00435</name>
</gene>
<evidence type="ECO:0000256" key="4">
    <source>
        <dbReference type="ARBA" id="ARBA00023136"/>
    </source>
</evidence>
<dbReference type="GO" id="GO:0015078">
    <property type="term" value="F:proton transmembrane transporter activity"/>
    <property type="evidence" value="ECO:0007669"/>
    <property type="project" value="InterPro"/>
</dbReference>
<dbReference type="KEGG" id="bchi:OY14_00435"/>
<keyword evidence="4 5" id="KW-0472">Membrane</keyword>
<dbReference type="NCBIfam" id="NF005174">
    <property type="entry name" value="PRK06649.1"/>
    <property type="match status" value="1"/>
</dbReference>
<keyword evidence="7" id="KW-0378">Hydrolase</keyword>
<feature type="domain" description="V-ATPase proteolipid subunit C-like" evidence="6">
    <location>
        <begin position="82"/>
        <end position="140"/>
    </location>
</feature>
<dbReference type="InterPro" id="IPR002379">
    <property type="entry name" value="ATPase_proteolipid_c-like_dom"/>
</dbReference>
<dbReference type="Proteomes" id="UP000030940">
    <property type="component" value="Chromosome"/>
</dbReference>
<evidence type="ECO:0000256" key="1">
    <source>
        <dbReference type="ARBA" id="ARBA00004141"/>
    </source>
</evidence>
<feature type="transmembrane region" description="Helical" evidence="5">
    <location>
        <begin position="119"/>
        <end position="141"/>
    </location>
</feature>
<comment type="subcellular location">
    <subcellularLocation>
        <location evidence="1">Membrane</location>
        <topology evidence="1">Multi-pass membrane protein</topology>
    </subcellularLocation>
</comment>
<keyword evidence="3 5" id="KW-1133">Transmembrane helix</keyword>
<sequence>MDIGLIGVNSALTISAIGSALGMGAAGSAAIGAWKRCYMQGKPAPFLLIVFVSAPLTQIIYGYILMNTLSEVMMQTNPWLLLGAGLGGGFAIAVSGFAQGKAAAGACDAFSETGKGFATYLLVLGLIESVALFVMVFLMIFKFV</sequence>
<name>A0A0A7V136_9SPIR</name>
<evidence type="ECO:0000256" key="5">
    <source>
        <dbReference type="SAM" id="Phobius"/>
    </source>
</evidence>
<keyword evidence="8" id="KW-1185">Reference proteome</keyword>
<evidence type="ECO:0000256" key="3">
    <source>
        <dbReference type="ARBA" id="ARBA00022989"/>
    </source>
</evidence>
<dbReference type="GO" id="GO:0016787">
    <property type="term" value="F:hydrolase activity"/>
    <property type="evidence" value="ECO:0007669"/>
    <property type="project" value="UniProtKB-KW"/>
</dbReference>
<dbReference type="InterPro" id="IPR035921">
    <property type="entry name" value="F/V-ATP_Csub_sf"/>
</dbReference>
<dbReference type="HOGENOM" id="CLU_126047_1_0_12"/>
<accession>A0A0A7V136</accession>
<evidence type="ECO:0000256" key="2">
    <source>
        <dbReference type="ARBA" id="ARBA00022692"/>
    </source>
</evidence>
<evidence type="ECO:0000313" key="8">
    <source>
        <dbReference type="Proteomes" id="UP000030940"/>
    </source>
</evidence>
<organism evidence="7 8">
    <name type="scientific">Borreliella chilensis</name>
    <dbReference type="NCBI Taxonomy" id="1245910"/>
    <lineage>
        <taxon>Bacteria</taxon>
        <taxon>Pseudomonadati</taxon>
        <taxon>Spirochaetota</taxon>
        <taxon>Spirochaetia</taxon>
        <taxon>Spirochaetales</taxon>
        <taxon>Borreliaceae</taxon>
        <taxon>Borreliella</taxon>
    </lineage>
</organism>